<proteinExistence type="predicted"/>
<keyword evidence="2" id="KW-1185">Reference proteome</keyword>
<gene>
    <name evidence="1" type="ORF">RHMOL_Rhmol08G0265100</name>
</gene>
<protein>
    <submittedName>
        <fullName evidence="1">Uncharacterized protein</fullName>
    </submittedName>
</protein>
<evidence type="ECO:0000313" key="1">
    <source>
        <dbReference type="EMBL" id="KAI8544054.1"/>
    </source>
</evidence>
<evidence type="ECO:0000313" key="2">
    <source>
        <dbReference type="Proteomes" id="UP001062846"/>
    </source>
</evidence>
<organism evidence="1 2">
    <name type="scientific">Rhododendron molle</name>
    <name type="common">Chinese azalea</name>
    <name type="synonym">Azalea mollis</name>
    <dbReference type="NCBI Taxonomy" id="49168"/>
    <lineage>
        <taxon>Eukaryota</taxon>
        <taxon>Viridiplantae</taxon>
        <taxon>Streptophyta</taxon>
        <taxon>Embryophyta</taxon>
        <taxon>Tracheophyta</taxon>
        <taxon>Spermatophyta</taxon>
        <taxon>Magnoliopsida</taxon>
        <taxon>eudicotyledons</taxon>
        <taxon>Gunneridae</taxon>
        <taxon>Pentapetalae</taxon>
        <taxon>asterids</taxon>
        <taxon>Ericales</taxon>
        <taxon>Ericaceae</taxon>
        <taxon>Ericoideae</taxon>
        <taxon>Rhodoreae</taxon>
        <taxon>Rhododendron</taxon>
    </lineage>
</organism>
<accession>A0ACC0MTT2</accession>
<reference evidence="1" key="1">
    <citation type="submission" date="2022-02" db="EMBL/GenBank/DDBJ databases">
        <title>Plant Genome Project.</title>
        <authorList>
            <person name="Zhang R.-G."/>
        </authorList>
    </citation>
    <scope>NUCLEOTIDE SEQUENCE</scope>
    <source>
        <strain evidence="1">AT1</strain>
    </source>
</reference>
<name>A0ACC0MTT2_RHOML</name>
<dbReference type="EMBL" id="CM046395">
    <property type="protein sequence ID" value="KAI8544054.1"/>
    <property type="molecule type" value="Genomic_DNA"/>
</dbReference>
<comment type="caution">
    <text evidence="1">The sequence shown here is derived from an EMBL/GenBank/DDBJ whole genome shotgun (WGS) entry which is preliminary data.</text>
</comment>
<dbReference type="Proteomes" id="UP001062846">
    <property type="component" value="Chromosome 8"/>
</dbReference>
<sequence>MGCGGSRLNAEREAIPAKVRPLLRRRIEEIRRRRRSNGGKDTTPSGTELLLSRDGKARDDEDEIENSMVSCVTSEDSKGSTAKREEPGDPQREESAKEKSKEGGREEKAGKGNVEAGSQNDAKEEDESHGNKEDDEGLHGDESSILFPGSPSFRIYFTGNLDQDDDDDDNHNDGGKKGIGENEKTIRDHETPPEKDLQDSDPKKLKKGRKRSSFRKVMPKGGQNAMKNLFNVRSCYTPSCSSHDRAHLLTEKTPA</sequence>